<keyword evidence="6" id="KW-0732">Signal</keyword>
<evidence type="ECO:0000256" key="4">
    <source>
        <dbReference type="RuleBase" id="RU003684"/>
    </source>
</evidence>
<dbReference type="CDD" id="cd09990">
    <property type="entry name" value="Agmatinase-like"/>
    <property type="match status" value="1"/>
</dbReference>
<evidence type="ECO:0000256" key="6">
    <source>
        <dbReference type="SAM" id="SignalP"/>
    </source>
</evidence>
<dbReference type="GO" id="GO:0050415">
    <property type="term" value="F:formimidoylglutamase activity"/>
    <property type="evidence" value="ECO:0007669"/>
    <property type="project" value="UniProtKB-EC"/>
</dbReference>
<evidence type="ECO:0000313" key="8">
    <source>
        <dbReference type="Proteomes" id="UP000319143"/>
    </source>
</evidence>
<organism evidence="7 8">
    <name type="scientific">Novipirellula artificiosorum</name>
    <dbReference type="NCBI Taxonomy" id="2528016"/>
    <lineage>
        <taxon>Bacteria</taxon>
        <taxon>Pseudomonadati</taxon>
        <taxon>Planctomycetota</taxon>
        <taxon>Planctomycetia</taxon>
        <taxon>Pirellulales</taxon>
        <taxon>Pirellulaceae</taxon>
        <taxon>Novipirellula</taxon>
    </lineage>
</organism>
<dbReference type="Proteomes" id="UP000319143">
    <property type="component" value="Unassembled WGS sequence"/>
</dbReference>
<dbReference type="GO" id="GO:0046872">
    <property type="term" value="F:metal ion binding"/>
    <property type="evidence" value="ECO:0007669"/>
    <property type="project" value="UniProtKB-KW"/>
</dbReference>
<gene>
    <name evidence="7" type="primary">hutG</name>
    <name evidence="7" type="ORF">Poly41_33620</name>
</gene>
<proteinExistence type="inferred from homology"/>
<comment type="caution">
    <text evidence="7">The sequence shown here is derived from an EMBL/GenBank/DDBJ whole genome shotgun (WGS) entry which is preliminary data.</text>
</comment>
<evidence type="ECO:0000313" key="7">
    <source>
        <dbReference type="EMBL" id="TWU37233.1"/>
    </source>
</evidence>
<dbReference type="Pfam" id="PF00491">
    <property type="entry name" value="Arginase"/>
    <property type="match status" value="1"/>
</dbReference>
<feature type="region of interest" description="Disordered" evidence="5">
    <location>
        <begin position="37"/>
        <end position="83"/>
    </location>
</feature>
<dbReference type="SUPFAM" id="SSF52768">
    <property type="entry name" value="Arginase/deacetylase"/>
    <property type="match status" value="1"/>
</dbReference>
<dbReference type="PANTHER" id="PTHR11358">
    <property type="entry name" value="ARGINASE/AGMATINASE"/>
    <property type="match status" value="1"/>
</dbReference>
<dbReference type="InterPro" id="IPR023696">
    <property type="entry name" value="Ureohydrolase_dom_sf"/>
</dbReference>
<keyword evidence="3 4" id="KW-0378">Hydrolase</keyword>
<dbReference type="AlphaFoldDB" id="A0A5C6DIN1"/>
<dbReference type="InterPro" id="IPR020855">
    <property type="entry name" value="Ureohydrolase_Mn_BS"/>
</dbReference>
<protein>
    <submittedName>
        <fullName evidence="7">Formimidoylglutamase</fullName>
        <ecNumber evidence="7">3.5.3.8</ecNumber>
    </submittedName>
</protein>
<name>A0A5C6DIN1_9BACT</name>
<comment type="similarity">
    <text evidence="1">Belongs to the arginase family. Agmatinase subfamily.</text>
</comment>
<dbReference type="OrthoDB" id="9788689at2"/>
<dbReference type="PANTHER" id="PTHR11358:SF26">
    <property type="entry name" value="GUANIDINO ACID HYDROLASE, MITOCHONDRIAL"/>
    <property type="match status" value="1"/>
</dbReference>
<evidence type="ECO:0000256" key="3">
    <source>
        <dbReference type="ARBA" id="ARBA00022801"/>
    </source>
</evidence>
<evidence type="ECO:0000256" key="1">
    <source>
        <dbReference type="ARBA" id="ARBA00009227"/>
    </source>
</evidence>
<dbReference type="InterPro" id="IPR006035">
    <property type="entry name" value="Ureohydrolase"/>
</dbReference>
<dbReference type="EC" id="3.5.3.8" evidence="7"/>
<dbReference type="PROSITE" id="PS01053">
    <property type="entry name" value="ARGINASE_1"/>
    <property type="match status" value="1"/>
</dbReference>
<dbReference type="PRINTS" id="PR00116">
    <property type="entry name" value="ARGINASE"/>
</dbReference>
<evidence type="ECO:0000256" key="5">
    <source>
        <dbReference type="SAM" id="MobiDB-lite"/>
    </source>
</evidence>
<dbReference type="Gene3D" id="3.40.800.10">
    <property type="entry name" value="Ureohydrolase domain"/>
    <property type="match status" value="1"/>
</dbReference>
<evidence type="ECO:0000256" key="2">
    <source>
        <dbReference type="ARBA" id="ARBA00022723"/>
    </source>
</evidence>
<dbReference type="RefSeq" id="WP_146527534.1">
    <property type="nucleotide sequence ID" value="NZ_SJPV01000005.1"/>
</dbReference>
<accession>A0A5C6DIN1</accession>
<dbReference type="EMBL" id="SJPV01000005">
    <property type="protein sequence ID" value="TWU37233.1"/>
    <property type="molecule type" value="Genomic_DNA"/>
</dbReference>
<dbReference type="GO" id="GO:0008783">
    <property type="term" value="F:agmatinase activity"/>
    <property type="evidence" value="ECO:0007669"/>
    <property type="project" value="TreeGrafter"/>
</dbReference>
<reference evidence="7 8" key="1">
    <citation type="submission" date="2019-02" db="EMBL/GenBank/DDBJ databases">
        <title>Deep-cultivation of Planctomycetes and their phenomic and genomic characterization uncovers novel biology.</title>
        <authorList>
            <person name="Wiegand S."/>
            <person name="Jogler M."/>
            <person name="Boedeker C."/>
            <person name="Pinto D."/>
            <person name="Vollmers J."/>
            <person name="Rivas-Marin E."/>
            <person name="Kohn T."/>
            <person name="Peeters S.H."/>
            <person name="Heuer A."/>
            <person name="Rast P."/>
            <person name="Oberbeckmann S."/>
            <person name="Bunk B."/>
            <person name="Jeske O."/>
            <person name="Meyerdierks A."/>
            <person name="Storesund J.E."/>
            <person name="Kallscheuer N."/>
            <person name="Luecker S."/>
            <person name="Lage O.M."/>
            <person name="Pohl T."/>
            <person name="Merkel B.J."/>
            <person name="Hornburger P."/>
            <person name="Mueller R.-W."/>
            <person name="Bruemmer F."/>
            <person name="Labrenz M."/>
            <person name="Spormann A.M."/>
            <person name="Op Den Camp H."/>
            <person name="Overmann J."/>
            <person name="Amann R."/>
            <person name="Jetten M.S.M."/>
            <person name="Mascher T."/>
            <person name="Medema M.H."/>
            <person name="Devos D.P."/>
            <person name="Kaster A.-K."/>
            <person name="Ovreas L."/>
            <person name="Rohde M."/>
            <person name="Galperin M.Y."/>
            <person name="Jogler C."/>
        </authorList>
    </citation>
    <scope>NUCLEOTIDE SEQUENCE [LARGE SCALE GENOMIC DNA]</scope>
    <source>
        <strain evidence="7 8">Poly41</strain>
    </source>
</reference>
<feature type="chain" id="PRO_5022685228" evidence="6">
    <location>
        <begin position="19"/>
        <end position="454"/>
    </location>
</feature>
<dbReference type="PROSITE" id="PS51409">
    <property type="entry name" value="ARGINASE_2"/>
    <property type="match status" value="1"/>
</dbReference>
<feature type="signal peptide" evidence="6">
    <location>
        <begin position="1"/>
        <end position="18"/>
    </location>
</feature>
<keyword evidence="2" id="KW-0479">Metal-binding</keyword>
<dbReference type="GO" id="GO:0033389">
    <property type="term" value="P:putrescine biosynthetic process from arginine, via agmatine"/>
    <property type="evidence" value="ECO:0007669"/>
    <property type="project" value="TreeGrafter"/>
</dbReference>
<sequence precursor="true">MKQLSIAITLLAFAIVFAAVLPRAKQAFSTPVAAATSPEAPVAPSGGQADSTVVSDEKLGPDGALDAPWEDGDATSIPLNPKDPSFNAWKQMRDFSKDKREPGLINVQRFEGQAPWVGIPTFFHKPIALTPEDLKVGKVEVAIMGAELVGDQRARTWGPTEMRNPRTSEVYHNWGDWTVEDIHSGVNYLQEQVVCDYGDAPQEPFSLDRTSVEVRRMVREIAATELEGGKHTIPIVIGGGHALMYPDVAGVVDVYGKGNVGVVHFDAHADYAGVAFGHLLSHAIPVRKLIMEGLVPGKNFIQVGLRGPNSIDMDGIRWARSQGMRCHTMAEVEKRGWDAVLEDAIKEAKDGPEYLFISFDIDVLDPVYAPGTSTPEPAGMTIHDALRIVRRLCAETNVVGIEMVELRPDSDPGYITMLNCNAVLRQCLNGLAMRKKGHDSPHYLDPLTVDDGQE</sequence>
<keyword evidence="8" id="KW-1185">Reference proteome</keyword>